<feature type="domain" description="Core-binding (CB)" evidence="8">
    <location>
        <begin position="64"/>
        <end position="147"/>
    </location>
</feature>
<dbReference type="AlphaFoldDB" id="K2NL50"/>
<dbReference type="GO" id="GO:0003677">
    <property type="term" value="F:DNA binding"/>
    <property type="evidence" value="ECO:0007669"/>
    <property type="project" value="UniProtKB-UniRule"/>
</dbReference>
<evidence type="ECO:0000256" key="4">
    <source>
        <dbReference type="ARBA" id="ARBA00023172"/>
    </source>
</evidence>
<evidence type="ECO:0000256" key="2">
    <source>
        <dbReference type="ARBA" id="ARBA00022908"/>
    </source>
</evidence>
<dbReference type="InterPro" id="IPR013762">
    <property type="entry name" value="Integrase-like_cat_sf"/>
</dbReference>
<keyword evidence="10" id="KW-1185">Reference proteome</keyword>
<dbReference type="Pfam" id="PF00589">
    <property type="entry name" value="Phage_integrase"/>
    <property type="match status" value="1"/>
</dbReference>
<keyword evidence="4" id="KW-0233">DNA recombination</keyword>
<gene>
    <name evidence="9" type="ORF">NA8A_22341</name>
</gene>
<proteinExistence type="inferred from homology"/>
<name>K2NL50_9HYPH</name>
<dbReference type="STRING" id="721133.SAMN05216176_117100"/>
<accession>K2NL50</accession>
<evidence type="ECO:0000256" key="3">
    <source>
        <dbReference type="ARBA" id="ARBA00023125"/>
    </source>
</evidence>
<dbReference type="InterPro" id="IPR011010">
    <property type="entry name" value="DNA_brk_join_enz"/>
</dbReference>
<evidence type="ECO:0000256" key="5">
    <source>
        <dbReference type="PROSITE-ProRule" id="PRU01248"/>
    </source>
</evidence>
<dbReference type="Proteomes" id="UP000007374">
    <property type="component" value="Unassembled WGS sequence"/>
</dbReference>
<evidence type="ECO:0000256" key="6">
    <source>
        <dbReference type="SAM" id="MobiDB-lite"/>
    </source>
</evidence>
<dbReference type="CDD" id="cd01189">
    <property type="entry name" value="INT_ICEBs1_C_like"/>
    <property type="match status" value="1"/>
</dbReference>
<evidence type="ECO:0000256" key="1">
    <source>
        <dbReference type="ARBA" id="ARBA00008857"/>
    </source>
</evidence>
<dbReference type="InterPro" id="IPR044068">
    <property type="entry name" value="CB"/>
</dbReference>
<evidence type="ECO:0000259" key="7">
    <source>
        <dbReference type="PROSITE" id="PS51898"/>
    </source>
</evidence>
<dbReference type="EMBL" id="AMSI01000023">
    <property type="protein sequence ID" value="EKF40155.1"/>
    <property type="molecule type" value="Genomic_DNA"/>
</dbReference>
<keyword evidence="3 5" id="KW-0238">DNA-binding</keyword>
<dbReference type="PATRIC" id="fig|1231190.3.peg.4613"/>
<dbReference type="Gene3D" id="1.10.150.130">
    <property type="match status" value="1"/>
</dbReference>
<feature type="domain" description="Tyr recombinase" evidence="7">
    <location>
        <begin position="182"/>
        <end position="411"/>
    </location>
</feature>
<dbReference type="GO" id="GO:0006310">
    <property type="term" value="P:DNA recombination"/>
    <property type="evidence" value="ECO:0007669"/>
    <property type="project" value="UniProtKB-KW"/>
</dbReference>
<comment type="caution">
    <text evidence="9">The sequence shown here is derived from an EMBL/GenBank/DDBJ whole genome shotgun (WGS) entry which is preliminary data.</text>
</comment>
<dbReference type="PROSITE" id="PS51900">
    <property type="entry name" value="CB"/>
    <property type="match status" value="1"/>
</dbReference>
<evidence type="ECO:0000313" key="9">
    <source>
        <dbReference type="EMBL" id="EKF40155.1"/>
    </source>
</evidence>
<dbReference type="GO" id="GO:0015074">
    <property type="term" value="P:DNA integration"/>
    <property type="evidence" value="ECO:0007669"/>
    <property type="project" value="UniProtKB-KW"/>
</dbReference>
<dbReference type="SUPFAM" id="SSF56349">
    <property type="entry name" value="DNA breaking-rejoining enzymes"/>
    <property type="match status" value="1"/>
</dbReference>
<dbReference type="InterPro" id="IPR010998">
    <property type="entry name" value="Integrase_recombinase_N"/>
</dbReference>
<dbReference type="PANTHER" id="PTHR30349:SF64">
    <property type="entry name" value="PROPHAGE INTEGRASE INTD-RELATED"/>
    <property type="match status" value="1"/>
</dbReference>
<comment type="similarity">
    <text evidence="1">Belongs to the 'phage' integrase family.</text>
</comment>
<keyword evidence="2" id="KW-0229">DNA integration</keyword>
<dbReference type="PROSITE" id="PS51898">
    <property type="entry name" value="TYR_RECOMBINASE"/>
    <property type="match status" value="1"/>
</dbReference>
<sequence length="415" mass="46253">MSVRKRSWVNGKGEEKTAWVVDYVDTKGTRRLKTFKLKKEADQFASTASVEVREGVHVAERDTVTVEKAGELWIASAEAAGLERSTIAQYRQHLKLHIVPLIGSTTLSKLAVPVVRTFEDELRESGRSPQMVRKVLVSLGSLLADAQERGLVSRNAVREKSRARQKGKDRRQEKRQKGKIKVGVDIPTREEIRAIVAALDGRWRPLMLTAIFAGLRASELRGLRWSDVDIERREIRVHQRADRFNEIGRPKSEAGERAIPIPPILVNALKEWKLAYSRPVIGRDDDGKMIREDAQPGHLVFSNGWGKVESLANIINRGLIPIQIAAGVADPTGEVDDTGEPVMRARYTGMHALRHFYASWLINRPQDGGLGLPAKAVQERLGHGSIVMTMDVYGHLFPRGDDADELAAAERSLLG</sequence>
<dbReference type="InterPro" id="IPR050090">
    <property type="entry name" value="Tyrosine_recombinase_XerCD"/>
</dbReference>
<dbReference type="OrthoDB" id="9808346at2"/>
<dbReference type="eggNOG" id="COG0582">
    <property type="taxonomic scope" value="Bacteria"/>
</dbReference>
<reference evidence="9 10" key="1">
    <citation type="journal article" date="2012" name="J. Bacteriol.">
        <title>Genome Sequence of Nitratireductor indicus Type Strain C115.</title>
        <authorList>
            <person name="Lai Q."/>
            <person name="Li G."/>
            <person name="Yu Z."/>
            <person name="Shao Z."/>
        </authorList>
    </citation>
    <scope>NUCLEOTIDE SEQUENCE [LARGE SCALE GENOMIC DNA]</scope>
    <source>
        <strain evidence="9 10">C115</strain>
    </source>
</reference>
<feature type="region of interest" description="Disordered" evidence="6">
    <location>
        <begin position="155"/>
        <end position="180"/>
    </location>
</feature>
<evidence type="ECO:0000259" key="8">
    <source>
        <dbReference type="PROSITE" id="PS51900"/>
    </source>
</evidence>
<dbReference type="RefSeq" id="WP_009452698.1">
    <property type="nucleotide sequence ID" value="NZ_AMSI01000023.1"/>
</dbReference>
<dbReference type="Gene3D" id="1.10.443.10">
    <property type="entry name" value="Intergrase catalytic core"/>
    <property type="match status" value="1"/>
</dbReference>
<evidence type="ECO:0000313" key="10">
    <source>
        <dbReference type="Proteomes" id="UP000007374"/>
    </source>
</evidence>
<dbReference type="InterPro" id="IPR002104">
    <property type="entry name" value="Integrase_catalytic"/>
</dbReference>
<feature type="compositionally biased region" description="Basic residues" evidence="6">
    <location>
        <begin position="163"/>
        <end position="180"/>
    </location>
</feature>
<dbReference type="PANTHER" id="PTHR30349">
    <property type="entry name" value="PHAGE INTEGRASE-RELATED"/>
    <property type="match status" value="1"/>
</dbReference>
<organism evidence="9 10">
    <name type="scientific">Nitratireductor indicus C115</name>
    <dbReference type="NCBI Taxonomy" id="1231190"/>
    <lineage>
        <taxon>Bacteria</taxon>
        <taxon>Pseudomonadati</taxon>
        <taxon>Pseudomonadota</taxon>
        <taxon>Alphaproteobacteria</taxon>
        <taxon>Hyphomicrobiales</taxon>
        <taxon>Phyllobacteriaceae</taxon>
        <taxon>Nitratireductor</taxon>
    </lineage>
</organism>
<protein>
    <submittedName>
        <fullName evidence="9">Phage integrase family protein</fullName>
    </submittedName>
</protein>